<protein>
    <recommendedName>
        <fullName evidence="7">THAP-type domain-containing protein</fullName>
    </recommendedName>
</protein>
<proteinExistence type="predicted"/>
<evidence type="ECO:0000256" key="4">
    <source>
        <dbReference type="ARBA" id="ARBA00023125"/>
    </source>
</evidence>
<feature type="domain" description="THAP-type" evidence="7">
    <location>
        <begin position="1"/>
        <end position="81"/>
    </location>
</feature>
<evidence type="ECO:0000256" key="2">
    <source>
        <dbReference type="ARBA" id="ARBA00022771"/>
    </source>
</evidence>
<sequence length="362" mass="41836">MSNCIVKGCNTNMHRIYMIPEDTKMRDKWLSSFIEKDIWSRSDRYQSTGVCSRHFHESDFVQIEGADSRGVLKFSAVPSRCIMKPRKSKKKGKEPEKQEEIEMPNISIIKEEETEVVEVPEDFIPVDYIVKYDDLIINFHHRINPSILNHYSTETSPNYLTFYQMNFEPTGQVTILNSLVITDELDMKVYVHNELITDSSSQELPINRKVTLYSQLENLLEMILNLKSSNLRSSVTFRNNLALSIYAVEEILKERQVPENEETELTVSNITTIKDQLRQIEDRNNKFSPSTILNCFNIHGASPDAYKFLQSVMYLPEPSELKQLVTTETGGSRGKNLKDPNGNEQESSDEESDNEFHFHSCK</sequence>
<reference evidence="8" key="1">
    <citation type="submission" date="2019-10" db="EMBL/GenBank/DDBJ databases">
        <title>Short sand fly seasons in Tbilisi, Georgia, hinder development of host immunity to saliva of the visceral leishmaniasis vector Phlebotomus kandelakii.</title>
        <authorList>
            <person name="Oliveira F."/>
            <person name="Giorgobiani E."/>
            <person name="Guimaraes-Costa A.B."/>
            <person name="Abdeladhim M."/>
            <person name="Oristian J."/>
            <person name="Tskhvaradze L."/>
            <person name="Tsertsvadze N."/>
            <person name="Zakalashvili M."/>
            <person name="Valenzuela J.G."/>
            <person name="Kamhawi S."/>
        </authorList>
    </citation>
    <scope>NUCLEOTIDE SEQUENCE</scope>
    <source>
        <strain evidence="8">Wild-capture in Tbilisi</strain>
        <tissue evidence="8">Salivary glands</tissue>
    </source>
</reference>
<evidence type="ECO:0000256" key="5">
    <source>
        <dbReference type="PROSITE-ProRule" id="PRU00309"/>
    </source>
</evidence>
<accession>A0A6B2EK75</accession>
<organism evidence="8">
    <name type="scientific">Phlebotomus kandelakii</name>
    <dbReference type="NCBI Taxonomy" id="1109342"/>
    <lineage>
        <taxon>Eukaryota</taxon>
        <taxon>Metazoa</taxon>
        <taxon>Ecdysozoa</taxon>
        <taxon>Arthropoda</taxon>
        <taxon>Hexapoda</taxon>
        <taxon>Insecta</taxon>
        <taxon>Pterygota</taxon>
        <taxon>Neoptera</taxon>
        <taxon>Endopterygota</taxon>
        <taxon>Diptera</taxon>
        <taxon>Nematocera</taxon>
        <taxon>Psychodoidea</taxon>
        <taxon>Psychodidae</taxon>
        <taxon>Phlebotomus</taxon>
        <taxon>Larroussius</taxon>
    </lineage>
</organism>
<keyword evidence="1" id="KW-0479">Metal-binding</keyword>
<evidence type="ECO:0000256" key="3">
    <source>
        <dbReference type="ARBA" id="ARBA00022833"/>
    </source>
</evidence>
<dbReference type="AlphaFoldDB" id="A0A6B2EK75"/>
<dbReference type="Pfam" id="PF05485">
    <property type="entry name" value="THAP"/>
    <property type="match status" value="1"/>
</dbReference>
<dbReference type="SMART" id="SM00980">
    <property type="entry name" value="THAP"/>
    <property type="match status" value="1"/>
</dbReference>
<dbReference type="InterPro" id="IPR006612">
    <property type="entry name" value="THAP_Znf"/>
</dbReference>
<keyword evidence="4 5" id="KW-0238">DNA-binding</keyword>
<dbReference type="PROSITE" id="PS50950">
    <property type="entry name" value="ZF_THAP"/>
    <property type="match status" value="1"/>
</dbReference>
<feature type="region of interest" description="Disordered" evidence="6">
    <location>
        <begin position="323"/>
        <end position="362"/>
    </location>
</feature>
<evidence type="ECO:0000256" key="6">
    <source>
        <dbReference type="SAM" id="MobiDB-lite"/>
    </source>
</evidence>
<keyword evidence="3" id="KW-0862">Zinc</keyword>
<dbReference type="GO" id="GO:0008270">
    <property type="term" value="F:zinc ion binding"/>
    <property type="evidence" value="ECO:0007669"/>
    <property type="project" value="UniProtKB-KW"/>
</dbReference>
<evidence type="ECO:0000313" key="8">
    <source>
        <dbReference type="EMBL" id="NBJ63192.1"/>
    </source>
</evidence>
<name>A0A6B2EK75_9DIPT</name>
<dbReference type="SUPFAM" id="SSF57716">
    <property type="entry name" value="Glucocorticoid receptor-like (DNA-binding domain)"/>
    <property type="match status" value="1"/>
</dbReference>
<keyword evidence="2 5" id="KW-0863">Zinc-finger</keyword>
<dbReference type="GO" id="GO:0003677">
    <property type="term" value="F:DNA binding"/>
    <property type="evidence" value="ECO:0007669"/>
    <property type="project" value="UniProtKB-UniRule"/>
</dbReference>
<dbReference type="EMBL" id="GIFK01005489">
    <property type="protein sequence ID" value="NBJ63192.1"/>
    <property type="molecule type" value="Transcribed_RNA"/>
</dbReference>
<evidence type="ECO:0000259" key="7">
    <source>
        <dbReference type="PROSITE" id="PS50950"/>
    </source>
</evidence>
<evidence type="ECO:0000256" key="1">
    <source>
        <dbReference type="ARBA" id="ARBA00022723"/>
    </source>
</evidence>